<feature type="domain" description="Solute-binding protein family 5" evidence="2">
    <location>
        <begin position="90"/>
        <end position="508"/>
    </location>
</feature>
<name>A0ABP6LI62_9ACTN</name>
<dbReference type="InterPro" id="IPR039424">
    <property type="entry name" value="SBP_5"/>
</dbReference>
<dbReference type="SUPFAM" id="SSF53850">
    <property type="entry name" value="Periplasmic binding protein-like II"/>
    <property type="match status" value="1"/>
</dbReference>
<dbReference type="RefSeq" id="WP_344907643.1">
    <property type="nucleotide sequence ID" value="NZ_BAAAWD010000031.1"/>
</dbReference>
<accession>A0ABP6LI62</accession>
<dbReference type="InterPro" id="IPR000914">
    <property type="entry name" value="SBP_5_dom"/>
</dbReference>
<protein>
    <recommendedName>
        <fullName evidence="2">Solute-binding protein family 5 domain-containing protein</fullName>
    </recommendedName>
</protein>
<comment type="caution">
    <text evidence="3">The sequence shown here is derived from an EMBL/GenBank/DDBJ whole genome shotgun (WGS) entry which is preliminary data.</text>
</comment>
<dbReference type="Gene3D" id="3.10.105.10">
    <property type="entry name" value="Dipeptide-binding Protein, Domain 3"/>
    <property type="match status" value="1"/>
</dbReference>
<dbReference type="Gene3D" id="3.40.190.10">
    <property type="entry name" value="Periplasmic binding protein-like II"/>
    <property type="match status" value="1"/>
</dbReference>
<keyword evidence="1" id="KW-0732">Signal</keyword>
<sequence>MKRTAAAAASLCLAAVTAACGGGAGNTPGAAGGAGNPAGAVFTTIDALKPGIDANAPINPYNPKGNAFRGYNAEWLGWTKNHLTDPNLFYPGVARSWQIAPDQSSITLNLQPDGRWSDGRPITAEDVRFSIGVAYTQGGTAYALDPSAAGTASDITILDERTIKITQAAANPSATFVRSVMETVIVPKHVWGSVLPADFWQRLKVAQSDAPGAGAARAGITALAEKVITFAPPRDVSAGPFVLKRVNPGEALLVKNRYFHNAAAVAADQVRILNYTGNEQVWNYLVAGRLDHAPFTAVPAGVMRRIARTPGNVVVRGYSPVSEGLAFNQSRKPYDNVHVRRALAHLIDRAQVTKVASPEGGTASVTTSGLHQRAAQAWLGDGDGDGGDAVGGGGVGALEPYRHDPARAEAELRAAGMRKTEGRWTLPDGSPWKMTINVPASFSDWLAGAKAVTSQLNDAGIDAEVVTTADYPLYLEEMAAGKYDVGFWLVALGPAPYNIFQRLYGAQNGWKLFGGRLRHVPAGTEGNWMGGAETVEVAGEGRIDPGALAVRLNSAPEAEQRRIVSILARAANQDLPVIQLWDYVNTQVVNTTRFGGFPGDESDALRLTSGVWLQLGMIKRK</sequence>
<proteinExistence type="predicted"/>
<reference evidence="4" key="1">
    <citation type="journal article" date="2019" name="Int. J. Syst. Evol. Microbiol.">
        <title>The Global Catalogue of Microorganisms (GCM) 10K type strain sequencing project: providing services to taxonomists for standard genome sequencing and annotation.</title>
        <authorList>
            <consortium name="The Broad Institute Genomics Platform"/>
            <consortium name="The Broad Institute Genome Sequencing Center for Infectious Disease"/>
            <person name="Wu L."/>
            <person name="Ma J."/>
        </authorList>
    </citation>
    <scope>NUCLEOTIDE SEQUENCE [LARGE SCALE GENOMIC DNA]</scope>
    <source>
        <strain evidence="4">JCM 3106</strain>
    </source>
</reference>
<gene>
    <name evidence="3" type="ORF">GCM10017559_81930</name>
</gene>
<keyword evidence="4" id="KW-1185">Reference proteome</keyword>
<organism evidence="3 4">
    <name type="scientific">Streptosporangium longisporum</name>
    <dbReference type="NCBI Taxonomy" id="46187"/>
    <lineage>
        <taxon>Bacteria</taxon>
        <taxon>Bacillati</taxon>
        <taxon>Actinomycetota</taxon>
        <taxon>Actinomycetes</taxon>
        <taxon>Streptosporangiales</taxon>
        <taxon>Streptosporangiaceae</taxon>
        <taxon>Streptosporangium</taxon>
    </lineage>
</organism>
<dbReference type="Pfam" id="PF00496">
    <property type="entry name" value="SBP_bac_5"/>
    <property type="match status" value="1"/>
</dbReference>
<dbReference type="Proteomes" id="UP001499930">
    <property type="component" value="Unassembled WGS sequence"/>
</dbReference>
<feature type="signal peptide" evidence="1">
    <location>
        <begin position="1"/>
        <end position="18"/>
    </location>
</feature>
<feature type="chain" id="PRO_5045904381" description="Solute-binding protein family 5 domain-containing protein" evidence="1">
    <location>
        <begin position="19"/>
        <end position="621"/>
    </location>
</feature>
<evidence type="ECO:0000313" key="3">
    <source>
        <dbReference type="EMBL" id="GAA3040906.1"/>
    </source>
</evidence>
<evidence type="ECO:0000256" key="1">
    <source>
        <dbReference type="SAM" id="SignalP"/>
    </source>
</evidence>
<dbReference type="PANTHER" id="PTHR30290">
    <property type="entry name" value="PERIPLASMIC BINDING COMPONENT OF ABC TRANSPORTER"/>
    <property type="match status" value="1"/>
</dbReference>
<dbReference type="EMBL" id="BAAAWD010000031">
    <property type="protein sequence ID" value="GAA3040906.1"/>
    <property type="molecule type" value="Genomic_DNA"/>
</dbReference>
<evidence type="ECO:0000259" key="2">
    <source>
        <dbReference type="Pfam" id="PF00496"/>
    </source>
</evidence>
<evidence type="ECO:0000313" key="4">
    <source>
        <dbReference type="Proteomes" id="UP001499930"/>
    </source>
</evidence>
<dbReference type="PROSITE" id="PS51257">
    <property type="entry name" value="PROKAR_LIPOPROTEIN"/>
    <property type="match status" value="1"/>
</dbReference>